<organism evidence="2 3">
    <name type="scientific">Desulfoluna spongiiphila</name>
    <dbReference type="NCBI Taxonomy" id="419481"/>
    <lineage>
        <taxon>Bacteria</taxon>
        <taxon>Pseudomonadati</taxon>
        <taxon>Thermodesulfobacteriota</taxon>
        <taxon>Desulfobacteria</taxon>
        <taxon>Desulfobacterales</taxon>
        <taxon>Desulfolunaceae</taxon>
        <taxon>Desulfoluna</taxon>
    </lineage>
</organism>
<evidence type="ECO:0000256" key="1">
    <source>
        <dbReference type="SAM" id="SignalP"/>
    </source>
</evidence>
<sequence length="139" mass="15224">MKKTTMAAVLLMASLLLAPGCVNHVIHTHEGVSRDTTWIRVEEAKTPFVVSDIVGGEHITRYRILGFEGERYLITGSGENLYMSVDPGPSARLTSTPDDDTCLVEVLSMDALISIELSAHPVSEYTLEIHRVKAGDIFP</sequence>
<dbReference type="Proteomes" id="UP000198870">
    <property type="component" value="Unassembled WGS sequence"/>
</dbReference>
<dbReference type="AlphaFoldDB" id="A0A1G5HS82"/>
<feature type="chain" id="PRO_5011620035" evidence="1">
    <location>
        <begin position="19"/>
        <end position="139"/>
    </location>
</feature>
<evidence type="ECO:0000313" key="2">
    <source>
        <dbReference type="EMBL" id="SCY66160.1"/>
    </source>
</evidence>
<gene>
    <name evidence="2" type="ORF">SAMN05216233_11576</name>
</gene>
<name>A0A1G5HS82_9BACT</name>
<dbReference type="RefSeq" id="WP_139164026.1">
    <property type="nucleotide sequence ID" value="NZ_FMUX01000015.1"/>
</dbReference>
<accession>A0A1G5HS82</accession>
<protein>
    <submittedName>
        <fullName evidence="2">Uncharacterized protein</fullName>
    </submittedName>
</protein>
<keyword evidence="3" id="KW-1185">Reference proteome</keyword>
<reference evidence="2 3" key="1">
    <citation type="submission" date="2016-10" db="EMBL/GenBank/DDBJ databases">
        <authorList>
            <person name="de Groot N.N."/>
        </authorList>
    </citation>
    <scope>NUCLEOTIDE SEQUENCE [LARGE SCALE GENOMIC DNA]</scope>
    <source>
        <strain evidence="2 3">AA1</strain>
    </source>
</reference>
<feature type="signal peptide" evidence="1">
    <location>
        <begin position="1"/>
        <end position="18"/>
    </location>
</feature>
<dbReference type="OrthoDB" id="6400387at2"/>
<keyword evidence="1" id="KW-0732">Signal</keyword>
<evidence type="ECO:0000313" key="3">
    <source>
        <dbReference type="Proteomes" id="UP000198870"/>
    </source>
</evidence>
<proteinExistence type="predicted"/>
<dbReference type="EMBL" id="FMUX01000015">
    <property type="protein sequence ID" value="SCY66160.1"/>
    <property type="molecule type" value="Genomic_DNA"/>
</dbReference>